<dbReference type="EMBL" id="MT142330">
    <property type="protein sequence ID" value="QJA78292.1"/>
    <property type="molecule type" value="Genomic_DNA"/>
</dbReference>
<accession>A0A6M3K913</accession>
<proteinExistence type="predicted"/>
<protein>
    <submittedName>
        <fullName evidence="1">Uncharacterized protein</fullName>
    </submittedName>
</protein>
<organism evidence="1">
    <name type="scientific">viral metagenome</name>
    <dbReference type="NCBI Taxonomy" id="1070528"/>
    <lineage>
        <taxon>unclassified sequences</taxon>
        <taxon>metagenomes</taxon>
        <taxon>organismal metagenomes</taxon>
    </lineage>
</organism>
<evidence type="ECO:0000313" key="1">
    <source>
        <dbReference type="EMBL" id="QJA78292.1"/>
    </source>
</evidence>
<gene>
    <name evidence="1" type="ORF">MM415A01090_0005</name>
</gene>
<reference evidence="1" key="1">
    <citation type="submission" date="2020-03" db="EMBL/GenBank/DDBJ databases">
        <title>The deep terrestrial virosphere.</title>
        <authorList>
            <person name="Holmfeldt K."/>
            <person name="Nilsson E."/>
            <person name="Simone D."/>
            <person name="Lopez-Fernandez M."/>
            <person name="Wu X."/>
            <person name="de Brujin I."/>
            <person name="Lundin D."/>
            <person name="Andersson A."/>
            <person name="Bertilsson S."/>
            <person name="Dopson M."/>
        </authorList>
    </citation>
    <scope>NUCLEOTIDE SEQUENCE</scope>
    <source>
        <strain evidence="1">MM415A01090</strain>
    </source>
</reference>
<sequence>MSIPYLINSFRGGISDESNKGIVGAYKFGQNLSIHSSDDILMSNPTMYPVFGNSGSVISGCDSTTQTGIINYFVPASDGTIYCFGSTGSVFARNGDILDEENPTKGKWNFVYNDENGAIKGAAEWKLNDGVNYLMWATDTSIARKELQGVDIVPDSGSARWTDVNNNWKTTLDPADYHTMKNASGSLMIANGNNLASIAYDGTFNPAVLNIRPGNLIKCIDERDDYTILGSYRKDSSEEGYIWSWIPTALNWVQKKRIPVKGINCLINTEVMLLQGGTDGKLFYSDFTNAIPLCGILGGGQVEPGGVSILDGIAMFGVYGGTHTGIWSYGRKQKNRPSVLNFDYKLVQYQTSGSVVSTIAAVCAVNGVLYASWGITDGSTSEYGVNAVFSNYSEGIIYESLEFSAGKPYIKKIFNTVVVNMLPFTIDDPEISVKYKIDKEDNWRYAITGANSTSFWGIGATEAIFTIGKPANVYEVGIETRSNSGENLPKILSITTYFEWGNEYA</sequence>
<name>A0A6M3K913_9ZZZZ</name>
<dbReference type="AlphaFoldDB" id="A0A6M3K913"/>